<dbReference type="EMBL" id="KT001913">
    <property type="protein sequence ID" value="AKU43419.1"/>
    <property type="molecule type" value="Genomic_DNA"/>
</dbReference>
<reference evidence="1 2" key="1">
    <citation type="journal article" date="2015" name="Genome Announc.">
        <title>Complete Genome Sequence of Caulobacter crescentus Siphophage Sansa.</title>
        <authorList>
            <person name="Vara L."/>
            <person name="Kane A.A."/>
            <person name="Cahill J.L."/>
            <person name="Rasche E.S."/>
            <person name="Kuty Everett G.F."/>
        </authorList>
    </citation>
    <scope>NUCLEOTIDE SEQUENCE [LARGE SCALE GENOMIC DNA]</scope>
</reference>
<name>A0A0K1LLU4_9CAUD</name>
<keyword evidence="2" id="KW-1185">Reference proteome</keyword>
<sequence>MLWRSPARGASVLIFERPGVAEIKAWLWARYIGADELTYLARAAFEKHDAVDIALSGAGVLHAHVKGVLAWLVDQGVTVPTRGETT</sequence>
<evidence type="ECO:0000313" key="1">
    <source>
        <dbReference type="EMBL" id="AKU43419.1"/>
    </source>
</evidence>
<proteinExistence type="predicted"/>
<dbReference type="Proteomes" id="UP000225322">
    <property type="component" value="Segment"/>
</dbReference>
<gene>
    <name evidence="1" type="ORF">CPT_Sansa15</name>
</gene>
<protein>
    <submittedName>
        <fullName evidence="1">Uncharacterized protein</fullName>
    </submittedName>
</protein>
<accession>A0A0K1LLU4</accession>
<organism evidence="1 2">
    <name type="scientific">Caulobacter phage Sansa</name>
    <dbReference type="NCBI Taxonomy" id="1675600"/>
    <lineage>
        <taxon>Viruses</taxon>
        <taxon>Duplodnaviria</taxon>
        <taxon>Heunggongvirae</taxon>
        <taxon>Uroviricota</taxon>
        <taxon>Caudoviricetes</taxon>
        <taxon>Sansavirus</taxon>
        <taxon>Sansavirus sansa</taxon>
        <taxon>Caulobacter virus Sansa</taxon>
    </lineage>
</organism>
<evidence type="ECO:0000313" key="2">
    <source>
        <dbReference type="Proteomes" id="UP000225322"/>
    </source>
</evidence>